<dbReference type="AlphaFoldDB" id="A0A834WJD9"/>
<gene>
    <name evidence="1" type="ORF">G2W53_027056</name>
</gene>
<dbReference type="EMBL" id="JAAIUW010000008">
    <property type="protein sequence ID" value="KAF7821601.1"/>
    <property type="molecule type" value="Genomic_DNA"/>
</dbReference>
<dbReference type="Proteomes" id="UP000634136">
    <property type="component" value="Unassembled WGS sequence"/>
</dbReference>
<sequence>MDEVRRLKKASRPFKLGLAARYREQLAHYREQPW</sequence>
<evidence type="ECO:0000313" key="1">
    <source>
        <dbReference type="EMBL" id="KAF7821601.1"/>
    </source>
</evidence>
<organism evidence="1 2">
    <name type="scientific">Senna tora</name>
    <dbReference type="NCBI Taxonomy" id="362788"/>
    <lineage>
        <taxon>Eukaryota</taxon>
        <taxon>Viridiplantae</taxon>
        <taxon>Streptophyta</taxon>
        <taxon>Embryophyta</taxon>
        <taxon>Tracheophyta</taxon>
        <taxon>Spermatophyta</taxon>
        <taxon>Magnoliopsida</taxon>
        <taxon>eudicotyledons</taxon>
        <taxon>Gunneridae</taxon>
        <taxon>Pentapetalae</taxon>
        <taxon>rosids</taxon>
        <taxon>fabids</taxon>
        <taxon>Fabales</taxon>
        <taxon>Fabaceae</taxon>
        <taxon>Caesalpinioideae</taxon>
        <taxon>Cassia clade</taxon>
        <taxon>Senna</taxon>
    </lineage>
</organism>
<reference evidence="1" key="1">
    <citation type="submission" date="2020-09" db="EMBL/GenBank/DDBJ databases">
        <title>Genome-Enabled Discovery of Anthraquinone Biosynthesis in Senna tora.</title>
        <authorList>
            <person name="Kang S.-H."/>
            <person name="Pandey R.P."/>
            <person name="Lee C.-M."/>
            <person name="Sim J.-S."/>
            <person name="Jeong J.-T."/>
            <person name="Choi B.-S."/>
            <person name="Jung M."/>
            <person name="Ginzburg D."/>
            <person name="Zhao K."/>
            <person name="Won S.Y."/>
            <person name="Oh T.-J."/>
            <person name="Yu Y."/>
            <person name="Kim N.-H."/>
            <person name="Lee O.R."/>
            <person name="Lee T.-H."/>
            <person name="Bashyal P."/>
            <person name="Kim T.-S."/>
            <person name="Lee W.-H."/>
            <person name="Kawkins C."/>
            <person name="Kim C.-K."/>
            <person name="Kim J.S."/>
            <person name="Ahn B.O."/>
            <person name="Rhee S.Y."/>
            <person name="Sohng J.K."/>
        </authorList>
    </citation>
    <scope>NUCLEOTIDE SEQUENCE</scope>
    <source>
        <tissue evidence="1">Leaf</tissue>
    </source>
</reference>
<comment type="caution">
    <text evidence="1">The sequence shown here is derived from an EMBL/GenBank/DDBJ whole genome shotgun (WGS) entry which is preliminary data.</text>
</comment>
<evidence type="ECO:0000313" key="2">
    <source>
        <dbReference type="Proteomes" id="UP000634136"/>
    </source>
</evidence>
<accession>A0A834WJD9</accession>
<name>A0A834WJD9_9FABA</name>
<proteinExistence type="predicted"/>
<keyword evidence="2" id="KW-1185">Reference proteome</keyword>
<protein>
    <submittedName>
        <fullName evidence="1">Uncharacterized protein</fullName>
    </submittedName>
</protein>